<dbReference type="InterPro" id="IPR018958">
    <property type="entry name" value="Knr4/Smi1-like_dom"/>
</dbReference>
<name>A0A085ZJ44_9FLAO</name>
<dbReference type="OrthoDB" id="355909at2"/>
<dbReference type="Proteomes" id="UP000028715">
    <property type="component" value="Unassembled WGS sequence"/>
</dbReference>
<dbReference type="SUPFAM" id="SSF160631">
    <property type="entry name" value="SMI1/KNR4-like"/>
    <property type="match status" value="1"/>
</dbReference>
<comment type="caution">
    <text evidence="2">The sequence shown here is derived from an EMBL/GenBank/DDBJ whole genome shotgun (WGS) entry which is preliminary data.</text>
</comment>
<evidence type="ECO:0000259" key="1">
    <source>
        <dbReference type="SMART" id="SM00860"/>
    </source>
</evidence>
<dbReference type="Pfam" id="PF09346">
    <property type="entry name" value="SMI1_KNR4"/>
    <property type="match status" value="1"/>
</dbReference>
<keyword evidence="3" id="KW-1185">Reference proteome</keyword>
<dbReference type="eggNOG" id="COG4282">
    <property type="taxonomic scope" value="Bacteria"/>
</dbReference>
<protein>
    <submittedName>
        <fullName evidence="2">Glucan synthesis regulatory protein</fullName>
    </submittedName>
</protein>
<dbReference type="RefSeq" id="WP_035680740.1">
    <property type="nucleotide sequence ID" value="NZ_JPRL01000001.1"/>
</dbReference>
<evidence type="ECO:0000313" key="2">
    <source>
        <dbReference type="EMBL" id="KFF04458.1"/>
    </source>
</evidence>
<dbReference type="SMART" id="SM00860">
    <property type="entry name" value="SMI1_KNR4"/>
    <property type="match status" value="1"/>
</dbReference>
<dbReference type="InterPro" id="IPR037883">
    <property type="entry name" value="Knr4/Smi1-like_sf"/>
</dbReference>
<proteinExistence type="predicted"/>
<sequence>MTVNKVIATFKNKLDIFETLMNKGLKDFEIDDFQKYVKQDLPSEYIELLKNYNGEKHILCCMAGFGFSNIEQVKINWDSFNNEEQNNRPEKIFQKHKITPLLFSDKRIPFAHDGSGNFLCIDYIPNFSGKTGQIIYLPQGEPEPISVIADSFNDFLLFLIASIKNESLKLVDEREDWDQEDWHMADLYFYKTWKNDWTDIADNYNQNHQ</sequence>
<gene>
    <name evidence="2" type="ORF">IW19_02455</name>
</gene>
<dbReference type="AlphaFoldDB" id="A0A085ZJ44"/>
<feature type="domain" description="Knr4/Smi1-like" evidence="1">
    <location>
        <begin position="24"/>
        <end position="158"/>
    </location>
</feature>
<dbReference type="Gene3D" id="3.40.1580.10">
    <property type="entry name" value="SMI1/KNR4-like"/>
    <property type="match status" value="1"/>
</dbReference>
<reference evidence="2 3" key="1">
    <citation type="submission" date="2014-07" db="EMBL/GenBank/DDBJ databases">
        <title>Genome of Flavobacterium reichenbachii LMG 25512.</title>
        <authorList>
            <person name="Stropko S.J."/>
            <person name="Pipes S.E."/>
            <person name="Newman J.D."/>
        </authorList>
    </citation>
    <scope>NUCLEOTIDE SEQUENCE [LARGE SCALE GENOMIC DNA]</scope>
    <source>
        <strain evidence="2 3">LMG 25512</strain>
    </source>
</reference>
<accession>A0A085ZJ44</accession>
<organism evidence="2 3">
    <name type="scientific">Flavobacterium reichenbachii</name>
    <dbReference type="NCBI Taxonomy" id="362418"/>
    <lineage>
        <taxon>Bacteria</taxon>
        <taxon>Pseudomonadati</taxon>
        <taxon>Bacteroidota</taxon>
        <taxon>Flavobacteriia</taxon>
        <taxon>Flavobacteriales</taxon>
        <taxon>Flavobacteriaceae</taxon>
        <taxon>Flavobacterium</taxon>
    </lineage>
</organism>
<evidence type="ECO:0000313" key="3">
    <source>
        <dbReference type="Proteomes" id="UP000028715"/>
    </source>
</evidence>
<dbReference type="EMBL" id="JPRL01000001">
    <property type="protein sequence ID" value="KFF04458.1"/>
    <property type="molecule type" value="Genomic_DNA"/>
</dbReference>